<protein>
    <submittedName>
        <fullName evidence="1">Uncharacterized protein</fullName>
    </submittedName>
</protein>
<sequence>MRVAFCSIWTFLNLVGSDKRVSHSPSPNFKFCPGLLNCSNSILNNK</sequence>
<reference evidence="1" key="1">
    <citation type="submission" date="2014-09" db="EMBL/GenBank/DDBJ databases">
        <authorList>
            <person name="Magalhaes I.L.F."/>
            <person name="Oliveira U."/>
            <person name="Santos F.R."/>
            <person name="Vidigal T.H.D.A."/>
            <person name="Brescovit A.D."/>
            <person name="Santos A.J."/>
        </authorList>
    </citation>
    <scope>NUCLEOTIDE SEQUENCE</scope>
    <source>
        <tissue evidence="1">Shoot tissue taken approximately 20 cm above the soil surface</tissue>
    </source>
</reference>
<dbReference type="AlphaFoldDB" id="A0A0A9GQZ7"/>
<organism evidence="1">
    <name type="scientific">Arundo donax</name>
    <name type="common">Giant reed</name>
    <name type="synonym">Donax arundinaceus</name>
    <dbReference type="NCBI Taxonomy" id="35708"/>
    <lineage>
        <taxon>Eukaryota</taxon>
        <taxon>Viridiplantae</taxon>
        <taxon>Streptophyta</taxon>
        <taxon>Embryophyta</taxon>
        <taxon>Tracheophyta</taxon>
        <taxon>Spermatophyta</taxon>
        <taxon>Magnoliopsida</taxon>
        <taxon>Liliopsida</taxon>
        <taxon>Poales</taxon>
        <taxon>Poaceae</taxon>
        <taxon>PACMAD clade</taxon>
        <taxon>Arundinoideae</taxon>
        <taxon>Arundineae</taxon>
        <taxon>Arundo</taxon>
    </lineage>
</organism>
<accession>A0A0A9GQZ7</accession>
<evidence type="ECO:0000313" key="1">
    <source>
        <dbReference type="EMBL" id="JAE25844.1"/>
    </source>
</evidence>
<reference evidence="1" key="2">
    <citation type="journal article" date="2015" name="Data Brief">
        <title>Shoot transcriptome of the giant reed, Arundo donax.</title>
        <authorList>
            <person name="Barrero R.A."/>
            <person name="Guerrero F.D."/>
            <person name="Moolhuijzen P."/>
            <person name="Goolsby J.A."/>
            <person name="Tidwell J."/>
            <person name="Bellgard S.E."/>
            <person name="Bellgard M.I."/>
        </authorList>
    </citation>
    <scope>NUCLEOTIDE SEQUENCE</scope>
    <source>
        <tissue evidence="1">Shoot tissue taken approximately 20 cm above the soil surface</tissue>
    </source>
</reference>
<name>A0A0A9GQZ7_ARUDO</name>
<proteinExistence type="predicted"/>
<dbReference type="EMBL" id="GBRH01172052">
    <property type="protein sequence ID" value="JAE25844.1"/>
    <property type="molecule type" value="Transcribed_RNA"/>
</dbReference>